<accession>A0A0G0U874</accession>
<dbReference type="EMBL" id="LBYQ01000001">
    <property type="protein sequence ID" value="KKR55665.1"/>
    <property type="molecule type" value="Genomic_DNA"/>
</dbReference>
<evidence type="ECO:0000313" key="2">
    <source>
        <dbReference type="EMBL" id="KKR55665.1"/>
    </source>
</evidence>
<sequence>MAQSLVELIIGMAIGGILIGISTGAIVLLLRSNYDTRTTQIAVSLAQDYLDNINAIVESNWHNIYDLGGKGSSSQFHLAVSGATYAILPSSTSTMMEGKSFTRYFSVENVNRDGSGNIVETGGSEDPSTQKVAVTVNWEGNRTISKTQYLTRYRNISFIQTDWVGGPNQESFSTSSVNNKFSSSTNINYTASSGVIKIQGY</sequence>
<protein>
    <submittedName>
        <fullName evidence="2">Uncharacterized protein</fullName>
    </submittedName>
</protein>
<feature type="transmembrane region" description="Helical" evidence="1">
    <location>
        <begin position="6"/>
        <end position="30"/>
    </location>
</feature>
<organism evidence="2 3">
    <name type="scientific">Candidatus Curtissbacteria bacterium GW2011_GWA1_40_24</name>
    <dbReference type="NCBI Taxonomy" id="1618406"/>
    <lineage>
        <taxon>Bacteria</taxon>
        <taxon>Candidatus Curtissiibacteriota</taxon>
    </lineage>
</organism>
<gene>
    <name evidence="2" type="ORF">UT92_C0001G0008</name>
</gene>
<keyword evidence="1" id="KW-0812">Transmembrane</keyword>
<evidence type="ECO:0000256" key="1">
    <source>
        <dbReference type="SAM" id="Phobius"/>
    </source>
</evidence>
<dbReference type="AlphaFoldDB" id="A0A0G0U874"/>
<evidence type="ECO:0000313" key="3">
    <source>
        <dbReference type="Proteomes" id="UP000034489"/>
    </source>
</evidence>
<dbReference type="Proteomes" id="UP000034489">
    <property type="component" value="Unassembled WGS sequence"/>
</dbReference>
<proteinExistence type="predicted"/>
<name>A0A0G0U874_9BACT</name>
<comment type="caution">
    <text evidence="2">The sequence shown here is derived from an EMBL/GenBank/DDBJ whole genome shotgun (WGS) entry which is preliminary data.</text>
</comment>
<reference evidence="2 3" key="1">
    <citation type="journal article" date="2015" name="Nature">
        <title>rRNA introns, odd ribosomes, and small enigmatic genomes across a large radiation of phyla.</title>
        <authorList>
            <person name="Brown C.T."/>
            <person name="Hug L.A."/>
            <person name="Thomas B.C."/>
            <person name="Sharon I."/>
            <person name="Castelle C.J."/>
            <person name="Singh A."/>
            <person name="Wilkins M.J."/>
            <person name="Williams K.H."/>
            <person name="Banfield J.F."/>
        </authorList>
    </citation>
    <scope>NUCLEOTIDE SEQUENCE [LARGE SCALE GENOMIC DNA]</scope>
</reference>
<keyword evidence="1" id="KW-1133">Transmembrane helix</keyword>
<keyword evidence="1" id="KW-0472">Membrane</keyword>